<dbReference type="STRING" id="4846.A0A367KRT9"/>
<evidence type="ECO:0000256" key="1">
    <source>
        <dbReference type="ARBA" id="ARBA00004123"/>
    </source>
</evidence>
<dbReference type="AlphaFoldDB" id="A0A367KRT9"/>
<keyword evidence="11" id="KW-1185">Reference proteome</keyword>
<name>A0A367KRT9_RHIST</name>
<evidence type="ECO:0000256" key="5">
    <source>
        <dbReference type="ARBA" id="ARBA00023159"/>
    </source>
</evidence>
<evidence type="ECO:0000256" key="6">
    <source>
        <dbReference type="ARBA" id="ARBA00023163"/>
    </source>
</evidence>
<dbReference type="OrthoDB" id="5549158at2759"/>
<evidence type="ECO:0000313" key="11">
    <source>
        <dbReference type="Proteomes" id="UP000253551"/>
    </source>
</evidence>
<dbReference type="EMBL" id="PJQM01000536">
    <property type="protein sequence ID" value="RCI04923.1"/>
    <property type="molecule type" value="Genomic_DNA"/>
</dbReference>
<comment type="subcellular location">
    <subcellularLocation>
        <location evidence="1 9">Nucleus</location>
    </subcellularLocation>
</comment>
<evidence type="ECO:0000256" key="2">
    <source>
        <dbReference type="ARBA" id="ARBA00008782"/>
    </source>
</evidence>
<evidence type="ECO:0000313" key="10">
    <source>
        <dbReference type="EMBL" id="RCI04923.1"/>
    </source>
</evidence>
<dbReference type="InterPro" id="IPR014801">
    <property type="entry name" value="Mediator_Med5_fun"/>
</dbReference>
<dbReference type="GO" id="GO:0016592">
    <property type="term" value="C:mediator complex"/>
    <property type="evidence" value="ECO:0007669"/>
    <property type="project" value="InterPro"/>
</dbReference>
<dbReference type="PANTHER" id="PTHR35784:SF1">
    <property type="entry name" value="MEDIATOR OF RNA POLYMERASE II TRANSCRIPTION SUBUNIT 5"/>
    <property type="match status" value="1"/>
</dbReference>
<evidence type="ECO:0000256" key="3">
    <source>
        <dbReference type="ARBA" id="ARBA00020628"/>
    </source>
</evidence>
<comment type="function">
    <text evidence="9">Component of the Mediator complex, a coactivator involved in the regulated transcription of nearly all RNA polymerase II-dependent genes. Mediator functions as a bridge to convey information from gene-specific regulatory proteins to the basal RNA polymerase II transcription machinery. Mediator is recruited to promoters by direct interactions with regulatory proteins and serves as a scaffold for the assembly of a functional preinitiation complex with RNA polymerase II and the general transcription factors.</text>
</comment>
<evidence type="ECO:0000256" key="8">
    <source>
        <dbReference type="ARBA" id="ARBA00031256"/>
    </source>
</evidence>
<evidence type="ECO:0000256" key="4">
    <source>
        <dbReference type="ARBA" id="ARBA00023015"/>
    </source>
</evidence>
<reference evidence="10 11" key="1">
    <citation type="journal article" date="2018" name="G3 (Bethesda)">
        <title>Phylogenetic and Phylogenomic Definition of Rhizopus Species.</title>
        <authorList>
            <person name="Gryganskyi A.P."/>
            <person name="Golan J."/>
            <person name="Dolatabadi S."/>
            <person name="Mondo S."/>
            <person name="Robb S."/>
            <person name="Idnurm A."/>
            <person name="Muszewska A."/>
            <person name="Steczkiewicz K."/>
            <person name="Masonjones S."/>
            <person name="Liao H.L."/>
            <person name="Gajdeczka M.T."/>
            <person name="Anike F."/>
            <person name="Vuek A."/>
            <person name="Anishchenko I.M."/>
            <person name="Voigt K."/>
            <person name="de Hoog G.S."/>
            <person name="Smith M.E."/>
            <person name="Heitman J."/>
            <person name="Vilgalys R."/>
            <person name="Stajich J.E."/>
        </authorList>
    </citation>
    <scope>NUCLEOTIDE SEQUENCE [LARGE SCALE GENOMIC DNA]</scope>
    <source>
        <strain evidence="10 11">LSU 92-RS-03</strain>
    </source>
</reference>
<dbReference type="Proteomes" id="UP000253551">
    <property type="component" value="Unassembled WGS sequence"/>
</dbReference>
<dbReference type="PANTHER" id="PTHR35784">
    <property type="entry name" value="MEDIATOR OF RNA POLYMERASE II TRANSCRIPTION SUBUNIT 5"/>
    <property type="match status" value="1"/>
</dbReference>
<evidence type="ECO:0000256" key="9">
    <source>
        <dbReference type="RuleBase" id="RU364142"/>
    </source>
</evidence>
<comment type="similarity">
    <text evidence="2 9">Belongs to the Mediator complex subunit 5 family.</text>
</comment>
<keyword evidence="5 9" id="KW-0010">Activator</keyword>
<organism evidence="10 11">
    <name type="scientific">Rhizopus stolonifer</name>
    <name type="common">Rhizopus nigricans</name>
    <dbReference type="NCBI Taxonomy" id="4846"/>
    <lineage>
        <taxon>Eukaryota</taxon>
        <taxon>Fungi</taxon>
        <taxon>Fungi incertae sedis</taxon>
        <taxon>Mucoromycota</taxon>
        <taxon>Mucoromycotina</taxon>
        <taxon>Mucoromycetes</taxon>
        <taxon>Mucorales</taxon>
        <taxon>Mucorineae</taxon>
        <taxon>Rhizopodaceae</taxon>
        <taxon>Rhizopus</taxon>
    </lineage>
</organism>
<comment type="caution">
    <text evidence="10">The sequence shown here is derived from an EMBL/GenBank/DDBJ whole genome shotgun (WGS) entry which is preliminary data.</text>
</comment>
<protein>
    <recommendedName>
        <fullName evidence="3 9">Mediator of RNA polymerase II transcription subunit 5</fullName>
    </recommendedName>
    <alternativeName>
        <fullName evidence="8 9">Mediator complex subunit 5</fullName>
    </alternativeName>
</protein>
<proteinExistence type="inferred from homology"/>
<gene>
    <name evidence="10" type="primary">NUT1</name>
    <name evidence="9" type="synonym">MED5</name>
    <name evidence="10" type="ORF">CU098_005142</name>
</gene>
<keyword evidence="4 9" id="KW-0805">Transcription regulation</keyword>
<evidence type="ECO:0000256" key="7">
    <source>
        <dbReference type="ARBA" id="ARBA00023242"/>
    </source>
</evidence>
<dbReference type="GO" id="GO:0006357">
    <property type="term" value="P:regulation of transcription by RNA polymerase II"/>
    <property type="evidence" value="ECO:0007669"/>
    <property type="project" value="InterPro"/>
</dbReference>
<accession>A0A367KRT9</accession>
<keyword evidence="6 9" id="KW-0804">Transcription</keyword>
<dbReference type="GO" id="GO:0003712">
    <property type="term" value="F:transcription coregulator activity"/>
    <property type="evidence" value="ECO:0007669"/>
    <property type="project" value="InterPro"/>
</dbReference>
<dbReference type="Pfam" id="PF08689">
    <property type="entry name" value="Med5"/>
    <property type="match status" value="1"/>
</dbReference>
<sequence length="1135" mass="128434">MTPAANQLETVLRYAYLHGLSSEQWLEPTKECLQMGDASTELCALLLNSIFSFTRVSDSLLESYVTIATTGKPNLNTESSSVSLPVIEPITFIHQLVPFVELTASQHPYQWSYLLKLLPELVYSVDTDTITTDLQKGQENPWVQVLTHVLEILSHIVAVGLYPEWYSKSTTSPSLAASSPTLAAGLSFNNHEMGFDSQFSFQSQHSINYDADATLDIDNTQRIEDDDVPVNPISQSNAQDTIMKSTTSLQKSIEIENAATAAHIMIYLIEQKSVKRIFEVCNNQKRQAGTSSDEEPWVQCQAKLYPKNPTIKENISPVASQNPDIQRLLQLIQRLTDRELERRMAVHMKYHELEDEGTARAMPSAGLMGLLYHLVQIRPSLDDERIIDYLTKLQKIKGSFDESFYLELWLTALTGLREASLNTSCQTPNMNEKQETSCNAVVATNRLLWKSLVLVKLPCLIEKMQKKKQDNQTSEFNAIESSLRELKAFTGLINACSPPACCSDFYAPDSVYTSDLNTASMMKSIRAISNNDIFTNIVQVCERYGFVRPHKEDSMMDIEDEMEKSSPIDLIDQNIDARIEVLRNNVSFSALTELIHIGLVSPIHLSRILDFLLELLKKCSLQNNFFSLAKICEALTECPCSIDLMLQLYNPYDLLGPLESICNHWTPTTDVDMDVEENDSELDGIQLLYSKFGKIWNLWTSAAKRFKLYRNMQVFEEKDGFLYDYFTQGRLIYGRDVDDDEQMESLINHWMAALASNNGLSDDLLRSTRPQHLVVIVPTIIHRSILLYAANKLSQDTLINMVLCFFKPFLHFTISTVIYALCDELLNSPHSSIILTCLSRIILSMDIPRDTSLHPVLGTLESLNEFNRQAATLEPEAVKNMTELEQFISTKKMVKITADIETVTTGVTPNTLFEKASLMFKYIVKSGRSMYMSDVDADTHSLWDTQSRMQVVSHYLDMVLFETALEIGGGHWFVSMIVDQVLEAGKCGGAVRAAELGSCLITTPLLYSNNRYNSCIHLLRCLLQDVLPSMLQESPEQNMSYFQGQTLGVFTSNCLVLMQDQHESINQLGKWFFDALVIDLDDNQNKKKIKVQDDIEDIKFAEWNDAVTKSAVWRGFIKGLMSNPIIEEVWPNAFL</sequence>
<keyword evidence="7 9" id="KW-0539">Nucleus</keyword>
<comment type="subunit">
    <text evidence="9">Component of the Mediator complex.</text>
</comment>